<dbReference type="InterPro" id="IPR015062">
    <property type="entry name" value="DUF1885"/>
</dbReference>
<proteinExistence type="predicted"/>
<dbReference type="Proteomes" id="UP001589609">
    <property type="component" value="Unassembled WGS sequence"/>
</dbReference>
<reference evidence="1 2" key="1">
    <citation type="submission" date="2024-09" db="EMBL/GenBank/DDBJ databases">
        <authorList>
            <person name="Sun Q."/>
            <person name="Mori K."/>
        </authorList>
    </citation>
    <scope>NUCLEOTIDE SEQUENCE [LARGE SCALE GENOMIC DNA]</scope>
    <source>
        <strain evidence="1 2">JCM 11201</strain>
    </source>
</reference>
<sequence>MQHAFIKLVPKSAKQAITLEDVQQLFIYYKNITAQTGKQLNWNYEESAFPYEIIQTSETTLHLKSIHDRYRSIYVGIGEENEHPFVQITLPESATFGDKGKANEFCRYVAKKLEAELQLFNGRTMYFYKR</sequence>
<organism evidence="1 2">
    <name type="scientific">Ectobacillus funiculus</name>
    <dbReference type="NCBI Taxonomy" id="137993"/>
    <lineage>
        <taxon>Bacteria</taxon>
        <taxon>Bacillati</taxon>
        <taxon>Bacillota</taxon>
        <taxon>Bacilli</taxon>
        <taxon>Bacillales</taxon>
        <taxon>Bacillaceae</taxon>
        <taxon>Ectobacillus</taxon>
    </lineage>
</organism>
<keyword evidence="2" id="KW-1185">Reference proteome</keyword>
<dbReference type="SUPFAM" id="SSF111171">
    <property type="entry name" value="Rbstp2229 protein"/>
    <property type="match status" value="1"/>
</dbReference>
<name>A0ABV5WP06_9BACI</name>
<dbReference type="Gene3D" id="3.30.310.120">
    <property type="entry name" value="Rbstp2229 like protein"/>
    <property type="match status" value="1"/>
</dbReference>
<dbReference type="EMBL" id="JBHMAF010000196">
    <property type="protein sequence ID" value="MFB9762127.1"/>
    <property type="molecule type" value="Genomic_DNA"/>
</dbReference>
<gene>
    <name evidence="1" type="ORF">ACFFMS_28280</name>
</gene>
<dbReference type="RefSeq" id="WP_129726934.1">
    <property type="nucleotide sequence ID" value="NZ_JAPCYI010000001.1"/>
</dbReference>
<protein>
    <submittedName>
        <fullName evidence="1">DUF1885 family protein</fullName>
    </submittedName>
</protein>
<dbReference type="Gene3D" id="1.20.5.850">
    <property type="entry name" value="Rbstp2229 protein"/>
    <property type="match status" value="1"/>
</dbReference>
<evidence type="ECO:0000313" key="2">
    <source>
        <dbReference type="Proteomes" id="UP001589609"/>
    </source>
</evidence>
<comment type="caution">
    <text evidence="1">The sequence shown here is derived from an EMBL/GenBank/DDBJ whole genome shotgun (WGS) entry which is preliminary data.</text>
</comment>
<evidence type="ECO:0000313" key="1">
    <source>
        <dbReference type="EMBL" id="MFB9762127.1"/>
    </source>
</evidence>
<accession>A0ABV5WP06</accession>
<dbReference type="InterPro" id="IPR036294">
    <property type="entry name" value="Rbstp2229-like_sf"/>
</dbReference>
<dbReference type="Pfam" id="PF08968">
    <property type="entry name" value="DUF1885"/>
    <property type="match status" value="1"/>
</dbReference>